<dbReference type="InterPro" id="IPR017946">
    <property type="entry name" value="PLC-like_Pdiesterase_TIM-brl"/>
</dbReference>
<name>A0ABT8R6M7_9BACT</name>
<gene>
    <name evidence="2" type="ORF">Q0590_15145</name>
</gene>
<proteinExistence type="predicted"/>
<dbReference type="InterPro" id="IPR051236">
    <property type="entry name" value="HAT_RTT109-like"/>
</dbReference>
<evidence type="ECO:0000256" key="1">
    <source>
        <dbReference type="ARBA" id="ARBA00014286"/>
    </source>
</evidence>
<dbReference type="SUPFAM" id="SSF51695">
    <property type="entry name" value="PLC-like phosphodiesterases"/>
    <property type="match status" value="1"/>
</dbReference>
<accession>A0ABT8R6M7</accession>
<evidence type="ECO:0000313" key="2">
    <source>
        <dbReference type="EMBL" id="MDO1447604.1"/>
    </source>
</evidence>
<reference evidence="2" key="1">
    <citation type="submission" date="2023-07" db="EMBL/GenBank/DDBJ databases">
        <title>The genome sequence of Rhodocytophaga aerolata KACC 12507.</title>
        <authorList>
            <person name="Zhang X."/>
        </authorList>
    </citation>
    <scope>NUCLEOTIDE SEQUENCE</scope>
    <source>
        <strain evidence="2">KACC 12507</strain>
    </source>
</reference>
<dbReference type="InterPro" id="IPR039559">
    <property type="entry name" value="AIM6_PI-PLC-like_dom"/>
</dbReference>
<evidence type="ECO:0000313" key="3">
    <source>
        <dbReference type="Proteomes" id="UP001168528"/>
    </source>
</evidence>
<keyword evidence="3" id="KW-1185">Reference proteome</keyword>
<dbReference type="Gene3D" id="3.20.20.190">
    <property type="entry name" value="Phosphatidylinositol (PI) phosphodiesterase"/>
    <property type="match status" value="1"/>
</dbReference>
<protein>
    <recommendedName>
        <fullName evidence="1">Altered inheritance of mitochondria protein 6</fullName>
    </recommendedName>
</protein>
<dbReference type="CDD" id="cd08577">
    <property type="entry name" value="PI-PLCc_GDPD_SF_unchar3"/>
    <property type="match status" value="1"/>
</dbReference>
<dbReference type="PANTHER" id="PTHR31571:SF1">
    <property type="entry name" value="ALTERED INHERITANCE OF MITOCHONDRIA PROTEIN 6"/>
    <property type="match status" value="1"/>
</dbReference>
<dbReference type="RefSeq" id="WP_302038407.1">
    <property type="nucleotide sequence ID" value="NZ_JAUKPO010000007.1"/>
</dbReference>
<sequence>MNTYRFSFFVSSLLLLSISLFSYTVRAQVHPLLKAHAHNDYMHAKPLFDALTYGFTSIEADIHLIDNELYVVHDKPESTKGLPTLKALYLEPLAKHIKQNNGFVYKGHTSPVYLMIDIKTDGTATYAVLKKQLALYKEILYSPANPKGQVQVVLSGNRPIDSVKSESAAQVSIDGRPEDLPANYPVQFMPVISQNYFKILAWTGEGNISQEDKQKLEQLVKAVHAQGKKLRLWASPEKETVWQVLLETGVDFINTDKLPALQAFMQKATTK</sequence>
<organism evidence="2 3">
    <name type="scientific">Rhodocytophaga aerolata</name>
    <dbReference type="NCBI Taxonomy" id="455078"/>
    <lineage>
        <taxon>Bacteria</taxon>
        <taxon>Pseudomonadati</taxon>
        <taxon>Bacteroidota</taxon>
        <taxon>Cytophagia</taxon>
        <taxon>Cytophagales</taxon>
        <taxon>Rhodocytophagaceae</taxon>
        <taxon>Rhodocytophaga</taxon>
    </lineage>
</organism>
<dbReference type="EMBL" id="JAUKPO010000007">
    <property type="protein sequence ID" value="MDO1447604.1"/>
    <property type="molecule type" value="Genomic_DNA"/>
</dbReference>
<dbReference type="Proteomes" id="UP001168528">
    <property type="component" value="Unassembled WGS sequence"/>
</dbReference>
<comment type="caution">
    <text evidence="2">The sequence shown here is derived from an EMBL/GenBank/DDBJ whole genome shotgun (WGS) entry which is preliminary data.</text>
</comment>
<dbReference type="PANTHER" id="PTHR31571">
    <property type="entry name" value="ALTERED INHERITANCE OF MITOCHONDRIA PROTEIN 6"/>
    <property type="match status" value="1"/>
</dbReference>